<dbReference type="AlphaFoldDB" id="A0A7C9H9W6"/>
<dbReference type="RefSeq" id="WP_273248334.1">
    <property type="nucleotide sequence ID" value="NZ_VENJ01000004.1"/>
</dbReference>
<keyword evidence="2" id="KW-0269">Exonuclease</keyword>
<keyword evidence="2" id="KW-0540">Nuclease</keyword>
<reference evidence="2 3" key="1">
    <citation type="submission" date="2019-06" db="EMBL/GenBank/DDBJ databases">
        <title>Enrichment of Autotrophic Halophilic Microorganisms from Red Sea Brine Pool Using Microbial Electrosynthesis System.</title>
        <authorList>
            <person name="Alqahtani M.F."/>
            <person name="Bajracharya S."/>
            <person name="Katuri K.P."/>
            <person name="Ali M."/>
            <person name="Saikaly P.E."/>
        </authorList>
    </citation>
    <scope>NUCLEOTIDE SEQUENCE [LARGE SCALE GENOMIC DNA]</scope>
    <source>
        <strain evidence="2">MES6</strain>
    </source>
</reference>
<name>A0A7C9H9W6_9RHOB</name>
<dbReference type="GO" id="GO:0004527">
    <property type="term" value="F:exonuclease activity"/>
    <property type="evidence" value="ECO:0007669"/>
    <property type="project" value="UniProtKB-KW"/>
</dbReference>
<dbReference type="GO" id="GO:0004519">
    <property type="term" value="F:endonuclease activity"/>
    <property type="evidence" value="ECO:0007669"/>
    <property type="project" value="UniProtKB-KW"/>
</dbReference>
<dbReference type="EMBL" id="VENJ01000004">
    <property type="protein sequence ID" value="MTJ03769.1"/>
    <property type="molecule type" value="Genomic_DNA"/>
</dbReference>
<protein>
    <submittedName>
        <fullName evidence="2">Endonuclease/exonuclease/phosphatase family protein</fullName>
    </submittedName>
</protein>
<dbReference type="InterPro" id="IPR005135">
    <property type="entry name" value="Endo/exonuclease/phosphatase"/>
</dbReference>
<dbReference type="Proteomes" id="UP000483078">
    <property type="component" value="Unassembled WGS sequence"/>
</dbReference>
<dbReference type="Gene3D" id="3.60.10.10">
    <property type="entry name" value="Endonuclease/exonuclease/phosphatase"/>
    <property type="match status" value="1"/>
</dbReference>
<proteinExistence type="predicted"/>
<feature type="domain" description="Endonuclease/exonuclease/phosphatase" evidence="1">
    <location>
        <begin position="4"/>
        <end position="269"/>
    </location>
</feature>
<keyword evidence="2" id="KW-0255">Endonuclease</keyword>
<accession>A0A7C9H9W6</accession>
<evidence type="ECO:0000259" key="1">
    <source>
        <dbReference type="Pfam" id="PF03372"/>
    </source>
</evidence>
<dbReference type="InterPro" id="IPR036691">
    <property type="entry name" value="Endo/exonu/phosph_ase_sf"/>
</dbReference>
<organism evidence="2 3">
    <name type="scientific">Sediminimonas qiaohouensis</name>
    <dbReference type="NCBI Taxonomy" id="552061"/>
    <lineage>
        <taxon>Bacteria</taxon>
        <taxon>Pseudomonadati</taxon>
        <taxon>Pseudomonadota</taxon>
        <taxon>Alphaproteobacteria</taxon>
        <taxon>Rhodobacterales</taxon>
        <taxon>Roseobacteraceae</taxon>
        <taxon>Sediminimonas</taxon>
    </lineage>
</organism>
<keyword evidence="2" id="KW-0378">Hydrolase</keyword>
<comment type="caution">
    <text evidence="2">The sequence shown here is derived from an EMBL/GenBank/DDBJ whole genome shotgun (WGS) entry which is preliminary data.</text>
</comment>
<dbReference type="Pfam" id="PF03372">
    <property type="entry name" value="Exo_endo_phos"/>
    <property type="match status" value="1"/>
</dbReference>
<gene>
    <name evidence="2" type="ORF">FH759_03610</name>
</gene>
<evidence type="ECO:0000313" key="3">
    <source>
        <dbReference type="Proteomes" id="UP000483078"/>
    </source>
</evidence>
<sequence length="311" mass="34035">MRIATFNVQNMRLRRDGRGRVSLDGARDADVPEDTSRGAAALDPLDRRLTARVMHSADADIVALQEVFDQATLDHFHDTYLRPTGALPYPVRHCLPGNDGRGLDLAVMSRLPLSAVTSHAGATPRSLGILAPEGVDPDRRVFRRDCLEVDAGALTLFITHLKAPYPDADAVWPVRRAEALALRALIEQRFDDPAGAPWMILGDLNEPVQETRESRAIAPLLPSFTADLLDRVPADERWSWYEPHARLYGRPDAMLASPALARRFAAACPRIIRAGMGTEAARDPAPRLPGVGHHRPHASDHAAVVIDLPGL</sequence>
<evidence type="ECO:0000313" key="2">
    <source>
        <dbReference type="EMBL" id="MTJ03769.1"/>
    </source>
</evidence>
<dbReference type="SUPFAM" id="SSF56219">
    <property type="entry name" value="DNase I-like"/>
    <property type="match status" value="1"/>
</dbReference>